<dbReference type="Gene3D" id="3.40.1350.10">
    <property type="match status" value="1"/>
</dbReference>
<evidence type="ECO:0000256" key="7">
    <source>
        <dbReference type="ARBA" id="ARBA00023211"/>
    </source>
</evidence>
<keyword evidence="8" id="KW-0234">DNA repair</keyword>
<dbReference type="PANTHER" id="PTHR15749:SF4">
    <property type="entry name" value="FANCONI-ASSOCIATED NUCLEASE 1"/>
    <property type="match status" value="1"/>
</dbReference>
<dbReference type="PANTHER" id="PTHR15749">
    <property type="entry name" value="FANCONI-ASSOCIATED NUCLEASE 1"/>
    <property type="match status" value="1"/>
</dbReference>
<evidence type="ECO:0000256" key="8">
    <source>
        <dbReference type="RuleBase" id="RU365033"/>
    </source>
</evidence>
<dbReference type="EMBL" id="KL367478">
    <property type="protein sequence ID" value="KFD72324.1"/>
    <property type="molecule type" value="Genomic_DNA"/>
</dbReference>
<keyword evidence="4 8" id="KW-0479">Metal-binding</keyword>
<evidence type="ECO:0000256" key="5">
    <source>
        <dbReference type="ARBA" id="ARBA00022801"/>
    </source>
</evidence>
<comment type="similarity">
    <text evidence="2 8">Belongs to the FAN1 family.</text>
</comment>
<dbReference type="SMART" id="SM00990">
    <property type="entry name" value="VRR_NUC"/>
    <property type="match status" value="1"/>
</dbReference>
<keyword evidence="6 8" id="KW-0460">Magnesium</keyword>
<dbReference type="GO" id="GO:0005634">
    <property type="term" value="C:nucleus"/>
    <property type="evidence" value="ECO:0007669"/>
    <property type="project" value="UniProtKB-SubCell"/>
</dbReference>
<dbReference type="Pfam" id="PF21170">
    <property type="entry name" value="FAN1_TPR"/>
    <property type="match status" value="1"/>
</dbReference>
<dbReference type="EC" id="3.1.4.1" evidence="8"/>
<dbReference type="GO" id="GO:0004528">
    <property type="term" value="F:phosphodiesterase I activity"/>
    <property type="evidence" value="ECO:0007669"/>
    <property type="project" value="UniProtKB-EC"/>
</dbReference>
<protein>
    <recommendedName>
        <fullName evidence="8">Fanconi-associated nuclease</fullName>
        <ecNumber evidence="8">3.1.4.1</ecNumber>
    </recommendedName>
</protein>
<dbReference type="GO" id="GO:0008409">
    <property type="term" value="F:5'-3' exonuclease activity"/>
    <property type="evidence" value="ECO:0007669"/>
    <property type="project" value="TreeGrafter"/>
</dbReference>
<feature type="domain" description="VRR-NUC" evidence="9">
    <location>
        <begin position="616"/>
        <end position="730"/>
    </location>
</feature>
<evidence type="ECO:0000256" key="1">
    <source>
        <dbReference type="ARBA" id="ARBA00000983"/>
    </source>
</evidence>
<name>A0A085NS78_9BILA</name>
<keyword evidence="8" id="KW-0227">DNA damage</keyword>
<dbReference type="InterPro" id="IPR011856">
    <property type="entry name" value="tRNA_endonuc-like_dom_sf"/>
</dbReference>
<keyword evidence="8" id="KW-0539">Nucleus</keyword>
<dbReference type="GO" id="GO:0017108">
    <property type="term" value="F:5'-flap endonuclease activity"/>
    <property type="evidence" value="ECO:0007669"/>
    <property type="project" value="TreeGrafter"/>
</dbReference>
<evidence type="ECO:0000256" key="3">
    <source>
        <dbReference type="ARBA" id="ARBA00022722"/>
    </source>
</evidence>
<keyword evidence="7 8" id="KW-0464">Manganese</keyword>
<organism evidence="10">
    <name type="scientific">Trichuris suis</name>
    <name type="common">pig whipworm</name>
    <dbReference type="NCBI Taxonomy" id="68888"/>
    <lineage>
        <taxon>Eukaryota</taxon>
        <taxon>Metazoa</taxon>
        <taxon>Ecdysozoa</taxon>
        <taxon>Nematoda</taxon>
        <taxon>Enoplea</taxon>
        <taxon>Dorylaimia</taxon>
        <taxon>Trichinellida</taxon>
        <taxon>Trichuridae</taxon>
        <taxon>Trichuris</taxon>
    </lineage>
</organism>
<dbReference type="GO" id="GO:0036297">
    <property type="term" value="P:interstrand cross-link repair"/>
    <property type="evidence" value="ECO:0007669"/>
    <property type="project" value="InterPro"/>
</dbReference>
<dbReference type="Proteomes" id="UP000030758">
    <property type="component" value="Unassembled WGS sequence"/>
</dbReference>
<keyword evidence="5 8" id="KW-0378">Hydrolase</keyword>
<comment type="catalytic activity">
    <reaction evidence="1 8">
        <text>Hydrolytically removes 5'-nucleotides successively from the 3'-hydroxy termini of 3'-hydroxy-terminated oligonucleotides.</text>
        <dbReference type="EC" id="3.1.4.1"/>
    </reaction>
</comment>
<evidence type="ECO:0000313" key="10">
    <source>
        <dbReference type="EMBL" id="KFD72324.1"/>
    </source>
</evidence>
<dbReference type="GO" id="GO:0070336">
    <property type="term" value="F:flap-structured DNA binding"/>
    <property type="evidence" value="ECO:0007669"/>
    <property type="project" value="TreeGrafter"/>
</dbReference>
<sequence length="751" mass="86045">MADLAADLAGGNIAELCALDETSNSEASCSSSNPGLQSGPKHTLHSDFIDLVECSDDEITLECASKAFASLDDDRKNVFSKSYKRKFFEEVLDVVESDPHFGKIFCSTDRGYLEAYRSLPNAAKELYCRLFLRNDRWLTLAKLEQEYRELWEGVKSNFQCSVKALCQNGFLISAFGANTSTVEALKPLARDVLVELAKEFKLKAASTKEALILQLSKHCANQRTLFGNLRDALMKKAKQKVGDIVRLAPNAKMVFVQFFHFFSPTEMSPLRLGPNNGQHLAANLVYVMLLSSLGQFKTAIAEMDIRKSCLFMSRSDLERYCKACEIEVTTRLLWDAKKYEQCVLHVQSAKSFLLEEMEAFAKRVTEPSYFHDYSACFSLIRAYAFLPQSLEKLKRYKEATDEFIWLISACDPSIMPRKRGNWYERIVLNYEHHLKKPLEALKMADMALSEPHLGHIVRSSIAERAKRLQESYCRKRKASLNEPVEIVVDDRDTFLLRFDIPLKVIQVPVLTKSFNPSVKTVFVMPGKNQFSCTNVEAAALKYYFDNENYSGGMHTESIIWLTLFGLLCWQEVYSCDVPDVWFSKYQTEPLDIYDANLFWARRKDHFEKKFELLSTLSAEDIRERIRETWNEYKNTVSLVSWETFDTTTPIEEVATVIGGALLAKIFYRLASDFRRHCSGMPDLLVWNVRQRKFKVVEVKAVGDRLSMKQKHWLEYLHSIGVDIEVCRVEGTSTKTMRSNSQTIPTLSEDSE</sequence>
<dbReference type="AlphaFoldDB" id="A0A085NS78"/>
<comment type="function">
    <text evidence="8">Nuclease required for the repair of DNA interstrand cross-links (ICL). Acts as a 5'-3' exonuclease that anchors at a cut end of DNA and cleaves DNA successively at every third nucleotide, allowing to excise an ICL from one strand through flanking incisions.</text>
</comment>
<dbReference type="InterPro" id="IPR049126">
    <property type="entry name" value="FAN1-like_TPR"/>
</dbReference>
<comment type="subcellular location">
    <subcellularLocation>
        <location evidence="8">Nucleus</location>
    </subcellularLocation>
</comment>
<accession>A0A085NS78</accession>
<keyword evidence="3 8" id="KW-0540">Nuclease</keyword>
<evidence type="ECO:0000256" key="2">
    <source>
        <dbReference type="ARBA" id="ARBA00005533"/>
    </source>
</evidence>
<dbReference type="Pfam" id="PF08774">
    <property type="entry name" value="VRR_NUC"/>
    <property type="match status" value="1"/>
</dbReference>
<evidence type="ECO:0000259" key="9">
    <source>
        <dbReference type="SMART" id="SM00990"/>
    </source>
</evidence>
<dbReference type="GO" id="GO:0046872">
    <property type="term" value="F:metal ion binding"/>
    <property type="evidence" value="ECO:0007669"/>
    <property type="project" value="UniProtKB-KW"/>
</dbReference>
<evidence type="ECO:0000256" key="6">
    <source>
        <dbReference type="ARBA" id="ARBA00022842"/>
    </source>
</evidence>
<evidence type="ECO:0000256" key="4">
    <source>
        <dbReference type="ARBA" id="ARBA00022723"/>
    </source>
</evidence>
<dbReference type="InterPro" id="IPR049132">
    <property type="entry name" value="FAN1-like_euk"/>
</dbReference>
<proteinExistence type="inferred from homology"/>
<dbReference type="CDD" id="cd22326">
    <property type="entry name" value="FAN1-like"/>
    <property type="match status" value="1"/>
</dbReference>
<dbReference type="InterPro" id="IPR033315">
    <property type="entry name" value="Fan1-like"/>
</dbReference>
<gene>
    <name evidence="10" type="ORF">M514_11485</name>
</gene>
<reference evidence="10" key="1">
    <citation type="journal article" date="2014" name="Nat. Genet.">
        <title>Genome and transcriptome of the porcine whipworm Trichuris suis.</title>
        <authorList>
            <person name="Jex A.R."/>
            <person name="Nejsum P."/>
            <person name="Schwarz E.M."/>
            <person name="Hu L."/>
            <person name="Young N.D."/>
            <person name="Hall R.S."/>
            <person name="Korhonen P.K."/>
            <person name="Liao S."/>
            <person name="Thamsborg S."/>
            <person name="Xia J."/>
            <person name="Xu P."/>
            <person name="Wang S."/>
            <person name="Scheerlinck J.P."/>
            <person name="Hofmann A."/>
            <person name="Sternberg P.W."/>
            <person name="Wang J."/>
            <person name="Gasser R.B."/>
        </authorList>
    </citation>
    <scope>NUCLEOTIDE SEQUENCE [LARGE SCALE GENOMIC DNA]</scope>
    <source>
        <strain evidence="10">DCEP-RM93F</strain>
    </source>
</reference>
<dbReference type="InterPro" id="IPR014883">
    <property type="entry name" value="VRR_NUC"/>
</dbReference>
<comment type="cofactor">
    <cofactor evidence="8">
        <name>Mg(2+)</name>
        <dbReference type="ChEBI" id="CHEBI:18420"/>
    </cofactor>
    <cofactor evidence="8">
        <name>Mn(2+)</name>
        <dbReference type="ChEBI" id="CHEBI:29035"/>
    </cofactor>
</comment>